<evidence type="ECO:0000313" key="3">
    <source>
        <dbReference type="EMBL" id="GBM22701.1"/>
    </source>
</evidence>
<protein>
    <submittedName>
        <fullName evidence="3">Uncharacterized protein</fullName>
    </submittedName>
</protein>
<keyword evidence="2" id="KW-1133">Transmembrane helix</keyword>
<keyword evidence="4" id="KW-1185">Reference proteome</keyword>
<reference evidence="3 4" key="1">
    <citation type="journal article" date="2019" name="Sci. Rep.">
        <title>Orb-weaving spider Araneus ventricosus genome elucidates the spidroin gene catalogue.</title>
        <authorList>
            <person name="Kono N."/>
            <person name="Nakamura H."/>
            <person name="Ohtoshi R."/>
            <person name="Moran D.A.P."/>
            <person name="Shinohara A."/>
            <person name="Yoshida Y."/>
            <person name="Fujiwara M."/>
            <person name="Mori M."/>
            <person name="Tomita M."/>
            <person name="Arakawa K."/>
        </authorList>
    </citation>
    <scope>NUCLEOTIDE SEQUENCE [LARGE SCALE GENOMIC DNA]</scope>
</reference>
<dbReference type="Proteomes" id="UP000499080">
    <property type="component" value="Unassembled WGS sequence"/>
</dbReference>
<keyword evidence="2" id="KW-0472">Membrane</keyword>
<evidence type="ECO:0000256" key="2">
    <source>
        <dbReference type="SAM" id="Phobius"/>
    </source>
</evidence>
<evidence type="ECO:0000313" key="4">
    <source>
        <dbReference type="Proteomes" id="UP000499080"/>
    </source>
</evidence>
<accession>A0A4Y2E167</accession>
<organism evidence="3 4">
    <name type="scientific">Araneus ventricosus</name>
    <name type="common">Orbweaver spider</name>
    <name type="synonym">Epeira ventricosa</name>
    <dbReference type="NCBI Taxonomy" id="182803"/>
    <lineage>
        <taxon>Eukaryota</taxon>
        <taxon>Metazoa</taxon>
        <taxon>Ecdysozoa</taxon>
        <taxon>Arthropoda</taxon>
        <taxon>Chelicerata</taxon>
        <taxon>Arachnida</taxon>
        <taxon>Araneae</taxon>
        <taxon>Araneomorphae</taxon>
        <taxon>Entelegynae</taxon>
        <taxon>Araneoidea</taxon>
        <taxon>Araneidae</taxon>
        <taxon>Araneus</taxon>
    </lineage>
</organism>
<name>A0A4Y2E167_ARAVE</name>
<gene>
    <name evidence="3" type="ORF">AVEN_81462_1</name>
</gene>
<dbReference type="EMBL" id="BGPR01000485">
    <property type="protein sequence ID" value="GBM22701.1"/>
    <property type="molecule type" value="Genomic_DNA"/>
</dbReference>
<comment type="caution">
    <text evidence="3">The sequence shown here is derived from an EMBL/GenBank/DDBJ whole genome shotgun (WGS) entry which is preliminary data.</text>
</comment>
<dbReference type="AlphaFoldDB" id="A0A4Y2E167"/>
<proteinExistence type="predicted"/>
<feature type="transmembrane region" description="Helical" evidence="2">
    <location>
        <begin position="31"/>
        <end position="52"/>
    </location>
</feature>
<keyword evidence="2" id="KW-0812">Transmembrane</keyword>
<feature type="region of interest" description="Disordered" evidence="1">
    <location>
        <begin position="1"/>
        <end position="28"/>
    </location>
</feature>
<feature type="compositionally biased region" description="Basic and acidic residues" evidence="1">
    <location>
        <begin position="14"/>
        <end position="28"/>
    </location>
</feature>
<sequence length="98" mass="10706">MGDDSRVGFATCLDPEREEKREAGREKKTAVYTPTSAFSTMSTFSVLVFAVLQRRAASSRVGNSSRRILTSLMAFIDSLISSRPKGSSVLSSVFFFIG</sequence>
<evidence type="ECO:0000256" key="1">
    <source>
        <dbReference type="SAM" id="MobiDB-lite"/>
    </source>
</evidence>